<reference evidence="2" key="2">
    <citation type="submission" date="2025-08" db="UniProtKB">
        <authorList>
            <consortium name="Ensembl"/>
        </authorList>
    </citation>
    <scope>IDENTIFICATION</scope>
</reference>
<dbReference type="PANTHER" id="PTHR12138:SF162">
    <property type="entry name" value="CHROMOSOME UNDETERMINED SCAFFOLD_275, WHOLE GENOME SHOTGUN SEQUENCE"/>
    <property type="match status" value="1"/>
</dbReference>
<protein>
    <recommendedName>
        <fullName evidence="4">Secreted protein</fullName>
    </recommendedName>
</protein>
<keyword evidence="3" id="KW-1185">Reference proteome</keyword>
<dbReference type="GeneTree" id="ENSGT01120000271815"/>
<feature type="signal peptide" evidence="1">
    <location>
        <begin position="1"/>
        <end position="25"/>
    </location>
</feature>
<evidence type="ECO:0008006" key="4">
    <source>
        <dbReference type="Google" id="ProtNLM"/>
    </source>
</evidence>
<evidence type="ECO:0000313" key="2">
    <source>
        <dbReference type="Ensembl" id="ENSPANP00000049126.1"/>
    </source>
</evidence>
<dbReference type="Proteomes" id="UP000028761">
    <property type="component" value="Chromosome 15"/>
</dbReference>
<dbReference type="PRINTS" id="PR02045">
    <property type="entry name" value="F138DOMAIN"/>
</dbReference>
<organism evidence="2 3">
    <name type="scientific">Papio anubis</name>
    <name type="common">Olive baboon</name>
    <dbReference type="NCBI Taxonomy" id="9555"/>
    <lineage>
        <taxon>Eukaryota</taxon>
        <taxon>Metazoa</taxon>
        <taxon>Chordata</taxon>
        <taxon>Craniata</taxon>
        <taxon>Vertebrata</taxon>
        <taxon>Euteleostomi</taxon>
        <taxon>Mammalia</taxon>
        <taxon>Eutheria</taxon>
        <taxon>Euarchontoglires</taxon>
        <taxon>Primates</taxon>
        <taxon>Haplorrhini</taxon>
        <taxon>Catarrhini</taxon>
        <taxon>Cercopithecidae</taxon>
        <taxon>Cercopithecinae</taxon>
        <taxon>Papio</taxon>
    </lineage>
</organism>
<evidence type="ECO:0000256" key="1">
    <source>
        <dbReference type="SAM" id="SignalP"/>
    </source>
</evidence>
<reference evidence="2" key="3">
    <citation type="submission" date="2025-09" db="UniProtKB">
        <authorList>
            <consortium name="Ensembl"/>
        </authorList>
    </citation>
    <scope>IDENTIFICATION</scope>
</reference>
<proteinExistence type="predicted"/>
<reference evidence="2 3" key="1">
    <citation type="submission" date="2012-03" db="EMBL/GenBank/DDBJ databases">
        <title>Whole Genome Assembly of Papio anubis.</title>
        <authorList>
            <person name="Liu Y.L."/>
            <person name="Abraham K.A."/>
            <person name="Akbar H.A."/>
            <person name="Ali S.A."/>
            <person name="Anosike U.A."/>
            <person name="Aqrawi P.A."/>
            <person name="Arias F.A."/>
            <person name="Attaway T.A."/>
            <person name="Awwad R.A."/>
            <person name="Babu C.B."/>
            <person name="Bandaranaike D.B."/>
            <person name="Battles P.B."/>
            <person name="Bell A.B."/>
            <person name="Beltran B.B."/>
            <person name="Berhane-Mersha D.B."/>
            <person name="Bess C.B."/>
            <person name="Bickham C.B."/>
            <person name="Bolden T.B."/>
            <person name="Carter K.C."/>
            <person name="Chau D.C."/>
            <person name="Chavez A.C."/>
            <person name="Clerc-Blankenburg K.C."/>
            <person name="Coyle M.C."/>
            <person name="Dao M.D."/>
            <person name="Davila M.L.D."/>
            <person name="Davy-Carroll L.D."/>
            <person name="Denson S.D."/>
            <person name="Dinh H.D."/>
            <person name="Fernandez S.F."/>
            <person name="Fernando P.F."/>
            <person name="Forbes L.F."/>
            <person name="Francis C.F."/>
            <person name="Francisco L.F."/>
            <person name="Fu Q.F."/>
            <person name="Garcia-Iii R.G."/>
            <person name="Garrett T.G."/>
            <person name="Gross S.G."/>
            <person name="Gubbala S.G."/>
            <person name="Hirani K.H."/>
            <person name="Hogues M.H."/>
            <person name="Hollins B.H."/>
            <person name="Jackson L.J."/>
            <person name="Javaid M.J."/>
            <person name="Jhangiani S.J."/>
            <person name="Johnson A.J."/>
            <person name="Johnson B.J."/>
            <person name="Jones J.J."/>
            <person name="Joshi V.J."/>
            <person name="Kalu J.K."/>
            <person name="Khan N.K."/>
            <person name="Korchina V.K."/>
            <person name="Kovar C.K."/>
            <person name="Lago L.L."/>
            <person name="Lara F.L."/>
            <person name="Le T.-K.L."/>
            <person name="Lee S.L."/>
            <person name="Legall-Iii F.L."/>
            <person name="Lemon S.L."/>
            <person name="Liu J.L."/>
            <person name="Liu Y.-S.L."/>
            <person name="Liyanage D.L."/>
            <person name="Lopez J.L."/>
            <person name="Lorensuhewa L.L."/>
            <person name="Mata R.M."/>
            <person name="Mathew T.M."/>
            <person name="Mercado C.M."/>
            <person name="Mercado I.M."/>
            <person name="Morales K.M."/>
            <person name="Morgan M.M."/>
            <person name="Munidasa M.M."/>
            <person name="Ngo D.N."/>
            <person name="Nguyen L.N."/>
            <person name="Nguyen T.N."/>
            <person name="Nguyen N.N."/>
            <person name="Obregon M.O."/>
            <person name="Okwuonu G.O."/>
            <person name="Ongeri F.O."/>
            <person name="Onwere C.O."/>
            <person name="Osifeso I.O."/>
            <person name="Parra A.P."/>
            <person name="Patil S.P."/>
            <person name="Perez A.P."/>
            <person name="Perez Y.P."/>
            <person name="Pham C.P."/>
            <person name="Pu L.-L.P."/>
            <person name="Puazo M.P."/>
            <person name="Quiroz J.Q."/>
            <person name="Rouhana J.R."/>
            <person name="Ruiz M.R."/>
            <person name="Ruiz S.-J.R."/>
            <person name="Saada N.S."/>
            <person name="Santibanez J.S."/>
            <person name="Scheel M.S."/>
            <person name="Schneider B.S."/>
            <person name="Simmons D.S."/>
            <person name="Sisson I.S."/>
            <person name="Tang L.-Y.T."/>
            <person name="Thornton R.T."/>
            <person name="Tisius J.T."/>
            <person name="Toledanes G.T."/>
            <person name="Trejos Z.T."/>
            <person name="Usmani K.U."/>
            <person name="Varghese R.V."/>
            <person name="Vattathil S.V."/>
            <person name="Vee V.V."/>
            <person name="Walker D.W."/>
            <person name="Weissenberger G.W."/>
            <person name="White C.W."/>
            <person name="Williams A.W."/>
            <person name="Woodworth J.W."/>
            <person name="Wright R.W."/>
            <person name="Zhu Y.Z."/>
            <person name="Han Y.H."/>
            <person name="Newsham I.N."/>
            <person name="Nazareth L.N."/>
            <person name="Worley K.W."/>
            <person name="Muzny D.M."/>
            <person name="Rogers J.R."/>
            <person name="Gibbs R.G."/>
        </authorList>
    </citation>
    <scope>NUCLEOTIDE SEQUENCE [LARGE SCALE GENOMIC DNA]</scope>
</reference>
<dbReference type="AlphaFoldDB" id="A0A8I5QZG3"/>
<dbReference type="PANTHER" id="PTHR12138">
    <property type="entry name" value="PRIMATE-EXPANDED PROTEIN FAMILY"/>
    <property type="match status" value="1"/>
</dbReference>
<accession>A0A8I5QZG3</accession>
<keyword evidence="1" id="KW-0732">Signal</keyword>
<feature type="chain" id="PRO_5035172368" description="Secreted protein" evidence="1">
    <location>
        <begin position="26"/>
        <end position="140"/>
    </location>
</feature>
<dbReference type="OMA" id="FEMGFRS"/>
<name>A0A8I5QZG3_PAPAN</name>
<sequence length="140" mass="15465">SNLSPAFFNIFYFILFFFETRVSLCHPGWSTVARSRLTATSASQVQAILPDSASWVTGITGAHHHAWLIFNIFLVETGFRRVDQGGLELLTSGDPPASASQSAGITDMSHWARPPFPTSFFFFSFEMGFRSCCPGWSAMA</sequence>
<evidence type="ECO:0000313" key="3">
    <source>
        <dbReference type="Proteomes" id="UP000028761"/>
    </source>
</evidence>
<dbReference type="Ensembl" id="ENSPANT00000073965.1">
    <property type="protein sequence ID" value="ENSPANP00000049126.1"/>
    <property type="gene ID" value="ENSPANG00000050365.1"/>
</dbReference>